<proteinExistence type="predicted"/>
<evidence type="ECO:0000259" key="3">
    <source>
        <dbReference type="Pfam" id="PF14219"/>
    </source>
</evidence>
<dbReference type="Pfam" id="PF14219">
    <property type="entry name" value="DUF4328"/>
    <property type="match status" value="1"/>
</dbReference>
<dbReference type="InterPro" id="IPR025565">
    <property type="entry name" value="DUF4328"/>
</dbReference>
<comment type="caution">
    <text evidence="4">The sequence shown here is derived from an EMBL/GenBank/DDBJ whole genome shotgun (WGS) entry which is preliminary data.</text>
</comment>
<evidence type="ECO:0000256" key="1">
    <source>
        <dbReference type="SAM" id="MobiDB-lite"/>
    </source>
</evidence>
<feature type="transmembrane region" description="Helical" evidence="2">
    <location>
        <begin position="203"/>
        <end position="221"/>
    </location>
</feature>
<evidence type="ECO:0000313" key="4">
    <source>
        <dbReference type="EMBL" id="MBP2321735.1"/>
    </source>
</evidence>
<keyword evidence="5" id="KW-1185">Reference proteome</keyword>
<feature type="transmembrane region" description="Helical" evidence="2">
    <location>
        <begin position="160"/>
        <end position="182"/>
    </location>
</feature>
<sequence length="296" mass="32139">MRVHWVATPPPGAYQRGPGGYRPRPYSGPPSYPTPPRWGFPSLAWRWPRSVPGARPEAPAAIDRVRMLARQAVAMLWLLVALAVLAAAAEIWRYVLLLQSRFGALSSGVVSASDTFVYTGASLALAVGTIAAGLTIWWLYVARLAATEVSGYEPGRTNKQFFWGMLVPGVNLAVAGSVFAELEHTAERGDPKQRPKPGKLVKWWWGLWIADGLLMAATLIWRFRDGVQAQADGVVLAAVTDLGGAALAVLTLLLIRRFVKLLAPIDTANVRLMRVVKVADAPTPPLRATRSFGSVR</sequence>
<dbReference type="RefSeq" id="WP_245378227.1">
    <property type="nucleotide sequence ID" value="NZ_JAGINW010000001.1"/>
</dbReference>
<organism evidence="4 5">
    <name type="scientific">Kibdelosporangium banguiense</name>
    <dbReference type="NCBI Taxonomy" id="1365924"/>
    <lineage>
        <taxon>Bacteria</taxon>
        <taxon>Bacillati</taxon>
        <taxon>Actinomycetota</taxon>
        <taxon>Actinomycetes</taxon>
        <taxon>Pseudonocardiales</taxon>
        <taxon>Pseudonocardiaceae</taxon>
        <taxon>Kibdelosporangium</taxon>
    </lineage>
</organism>
<evidence type="ECO:0000313" key="5">
    <source>
        <dbReference type="Proteomes" id="UP001519332"/>
    </source>
</evidence>
<dbReference type="Proteomes" id="UP001519332">
    <property type="component" value="Unassembled WGS sequence"/>
</dbReference>
<name>A0ABS4TBD8_9PSEU</name>
<keyword evidence="2" id="KW-0472">Membrane</keyword>
<dbReference type="EMBL" id="JAGINW010000001">
    <property type="protein sequence ID" value="MBP2321735.1"/>
    <property type="molecule type" value="Genomic_DNA"/>
</dbReference>
<reference evidence="4 5" key="1">
    <citation type="submission" date="2021-03" db="EMBL/GenBank/DDBJ databases">
        <title>Sequencing the genomes of 1000 actinobacteria strains.</title>
        <authorList>
            <person name="Klenk H.-P."/>
        </authorList>
    </citation>
    <scope>NUCLEOTIDE SEQUENCE [LARGE SCALE GENOMIC DNA]</scope>
    <source>
        <strain evidence="4 5">DSM 46670</strain>
    </source>
</reference>
<feature type="transmembrane region" description="Helical" evidence="2">
    <location>
        <begin position="116"/>
        <end position="140"/>
    </location>
</feature>
<feature type="transmembrane region" description="Helical" evidence="2">
    <location>
        <begin position="233"/>
        <end position="255"/>
    </location>
</feature>
<feature type="transmembrane region" description="Helical" evidence="2">
    <location>
        <begin position="74"/>
        <end position="95"/>
    </location>
</feature>
<feature type="compositionally biased region" description="Low complexity" evidence="1">
    <location>
        <begin position="13"/>
        <end position="25"/>
    </location>
</feature>
<feature type="domain" description="DUF4328" evidence="3">
    <location>
        <begin position="104"/>
        <end position="258"/>
    </location>
</feature>
<accession>A0ABS4TBD8</accession>
<keyword evidence="2" id="KW-0812">Transmembrane</keyword>
<feature type="region of interest" description="Disordered" evidence="1">
    <location>
        <begin position="1"/>
        <end position="28"/>
    </location>
</feature>
<protein>
    <recommendedName>
        <fullName evidence="3">DUF4328 domain-containing protein</fullName>
    </recommendedName>
</protein>
<gene>
    <name evidence="4" type="ORF">JOF56_002120</name>
</gene>
<keyword evidence="2" id="KW-1133">Transmembrane helix</keyword>
<evidence type="ECO:0000256" key="2">
    <source>
        <dbReference type="SAM" id="Phobius"/>
    </source>
</evidence>